<proteinExistence type="inferred from homology"/>
<keyword evidence="2" id="KW-0809">Transit peptide</keyword>
<dbReference type="InterPro" id="IPR009044">
    <property type="entry name" value="ssDNA-bd_transcriptional_reg"/>
</dbReference>
<dbReference type="Proteomes" id="UP001642360">
    <property type="component" value="Unassembled WGS sequence"/>
</dbReference>
<dbReference type="AlphaFoldDB" id="A0ABC8T586"/>
<dbReference type="GO" id="GO:0003677">
    <property type="term" value="F:DNA binding"/>
    <property type="evidence" value="ECO:0007669"/>
    <property type="project" value="UniProtKB-ARBA"/>
</dbReference>
<feature type="chain" id="PRO_5044839504" evidence="3">
    <location>
        <begin position="19"/>
        <end position="262"/>
    </location>
</feature>
<evidence type="ECO:0000256" key="1">
    <source>
        <dbReference type="ARBA" id="ARBA00006061"/>
    </source>
</evidence>
<dbReference type="SUPFAM" id="SSF54447">
    <property type="entry name" value="ssDNA-binding transcriptional regulator domain"/>
    <property type="match status" value="1"/>
</dbReference>
<evidence type="ECO:0000256" key="3">
    <source>
        <dbReference type="SAM" id="SignalP"/>
    </source>
</evidence>
<evidence type="ECO:0000313" key="4">
    <source>
        <dbReference type="EMBL" id="CAK9164566.1"/>
    </source>
</evidence>
<accession>A0ABC8T586</accession>
<sequence length="262" mass="29487">MEFLHFLHIQLFILSSEGGVILYEDCLKFLLTRSYDGYVVSIVWNHLFQNRLFVEDIKDSPCLRGAISRAGISTARQQFVTDGKLMNRVFAPYTVYKGKAALSASPSLPTFSKLESGGLKIDRRGSIMLTFWPAVGERKYDWEKRQMFALSATEVGSMLSLGSKDSCEFFHDPSMLSRLVFCCPFCTLNAGQVRKSLSIKPLVDGSGYFVSLSKCSFVDNVLDFQKHNCRMDVVNNILKTNERFTVPVTAAEFAVMRTAFSV</sequence>
<evidence type="ECO:0000256" key="2">
    <source>
        <dbReference type="ARBA" id="ARBA00022946"/>
    </source>
</evidence>
<dbReference type="Pfam" id="PF08536">
    <property type="entry name" value="Whirly"/>
    <property type="match status" value="2"/>
</dbReference>
<dbReference type="PANTHER" id="PTHR31745">
    <property type="entry name" value="SINGLE-STRANDED DNA-BINDING PROTEIN WHY2, MITOCHONDRIAL"/>
    <property type="match status" value="1"/>
</dbReference>
<feature type="signal peptide" evidence="3">
    <location>
        <begin position="1"/>
        <end position="18"/>
    </location>
</feature>
<dbReference type="PANTHER" id="PTHR31745:SF1">
    <property type="entry name" value="SINGLE-STRANDED DNA-BINDING PROTEIN WHY2, MITOCHONDRIAL"/>
    <property type="match status" value="1"/>
</dbReference>
<dbReference type="InterPro" id="IPR013742">
    <property type="entry name" value="Whirly"/>
</dbReference>
<keyword evidence="5" id="KW-1185">Reference proteome</keyword>
<reference evidence="4 5" key="1">
    <citation type="submission" date="2024-02" db="EMBL/GenBank/DDBJ databases">
        <authorList>
            <person name="Vignale AGUSTIN F."/>
            <person name="Sosa J E."/>
            <person name="Modenutti C."/>
        </authorList>
    </citation>
    <scope>NUCLEOTIDE SEQUENCE [LARGE SCALE GENOMIC DNA]</scope>
</reference>
<name>A0ABC8T586_9AQUA</name>
<keyword evidence="3" id="KW-0732">Signal</keyword>
<comment type="similarity">
    <text evidence="1">Belongs to the Whirly family.</text>
</comment>
<evidence type="ECO:0000313" key="5">
    <source>
        <dbReference type="Proteomes" id="UP001642360"/>
    </source>
</evidence>
<gene>
    <name evidence="4" type="ORF">ILEXP_LOCUS33708</name>
</gene>
<dbReference type="Gene3D" id="2.30.31.10">
    <property type="entry name" value="Transcriptional Coactivator Pc4, Chain A"/>
    <property type="match status" value="2"/>
</dbReference>
<comment type="caution">
    <text evidence="4">The sequence shown here is derived from an EMBL/GenBank/DDBJ whole genome shotgun (WGS) entry which is preliminary data.</text>
</comment>
<organism evidence="4 5">
    <name type="scientific">Ilex paraguariensis</name>
    <name type="common">yerba mate</name>
    <dbReference type="NCBI Taxonomy" id="185542"/>
    <lineage>
        <taxon>Eukaryota</taxon>
        <taxon>Viridiplantae</taxon>
        <taxon>Streptophyta</taxon>
        <taxon>Embryophyta</taxon>
        <taxon>Tracheophyta</taxon>
        <taxon>Spermatophyta</taxon>
        <taxon>Magnoliopsida</taxon>
        <taxon>eudicotyledons</taxon>
        <taxon>Gunneridae</taxon>
        <taxon>Pentapetalae</taxon>
        <taxon>asterids</taxon>
        <taxon>campanulids</taxon>
        <taxon>Aquifoliales</taxon>
        <taxon>Aquifoliaceae</taxon>
        <taxon>Ilex</taxon>
    </lineage>
</organism>
<protein>
    <submittedName>
        <fullName evidence="4">Uncharacterized protein</fullName>
    </submittedName>
</protein>
<dbReference type="EMBL" id="CAUOFW020004236">
    <property type="protein sequence ID" value="CAK9164566.1"/>
    <property type="molecule type" value="Genomic_DNA"/>
</dbReference>